<feature type="compositionally biased region" description="Basic and acidic residues" evidence="3">
    <location>
        <begin position="501"/>
        <end position="513"/>
    </location>
</feature>
<evidence type="ECO:0000256" key="1">
    <source>
        <dbReference type="ARBA" id="ARBA00022618"/>
    </source>
</evidence>
<dbReference type="InterPro" id="IPR011993">
    <property type="entry name" value="PH-like_dom_sf"/>
</dbReference>
<feature type="compositionally biased region" description="Pro residues" evidence="3">
    <location>
        <begin position="957"/>
        <end position="967"/>
    </location>
</feature>
<dbReference type="GO" id="GO:0005525">
    <property type="term" value="F:GTP binding"/>
    <property type="evidence" value="ECO:0007669"/>
    <property type="project" value="TreeGrafter"/>
</dbReference>
<feature type="compositionally biased region" description="Polar residues" evidence="3">
    <location>
        <begin position="104"/>
        <end position="113"/>
    </location>
</feature>
<organism evidence="5 6">
    <name type="scientific">Malassezia arunalokei</name>
    <dbReference type="NCBI Taxonomy" id="1514897"/>
    <lineage>
        <taxon>Eukaryota</taxon>
        <taxon>Fungi</taxon>
        <taxon>Dikarya</taxon>
        <taxon>Basidiomycota</taxon>
        <taxon>Ustilaginomycotina</taxon>
        <taxon>Malasseziomycetes</taxon>
        <taxon>Malasseziales</taxon>
        <taxon>Malasseziaceae</taxon>
        <taxon>Malassezia</taxon>
    </lineage>
</organism>
<dbReference type="Pfam" id="PF00169">
    <property type="entry name" value="PH"/>
    <property type="match status" value="1"/>
</dbReference>
<feature type="domain" description="PH" evidence="4">
    <location>
        <begin position="821"/>
        <end position="931"/>
    </location>
</feature>
<proteinExistence type="predicted"/>
<evidence type="ECO:0000259" key="4">
    <source>
        <dbReference type="SMART" id="SM00233"/>
    </source>
</evidence>
<feature type="compositionally biased region" description="Basic and acidic residues" evidence="3">
    <location>
        <begin position="355"/>
        <end position="367"/>
    </location>
</feature>
<evidence type="ECO:0000313" key="6">
    <source>
        <dbReference type="Proteomes" id="UP001217582"/>
    </source>
</evidence>
<dbReference type="InterPro" id="IPR001849">
    <property type="entry name" value="PH_domain"/>
</dbReference>
<feature type="region of interest" description="Disordered" evidence="3">
    <location>
        <begin position="484"/>
        <end position="535"/>
    </location>
</feature>
<dbReference type="InterPro" id="IPR052007">
    <property type="entry name" value="Bud4"/>
</dbReference>
<feature type="compositionally biased region" description="Low complexity" evidence="3">
    <location>
        <begin position="995"/>
        <end position="1004"/>
    </location>
</feature>
<feature type="region of interest" description="Disordered" evidence="3">
    <location>
        <begin position="93"/>
        <end position="438"/>
    </location>
</feature>
<feature type="region of interest" description="Disordered" evidence="3">
    <location>
        <begin position="945"/>
        <end position="1032"/>
    </location>
</feature>
<protein>
    <submittedName>
        <fullName evidence="5">Bud site selection protein bud4</fullName>
    </submittedName>
</protein>
<dbReference type="PANTHER" id="PTHR36100:SF1">
    <property type="entry name" value="BUD SITE SELECTION PROTEIN 4"/>
    <property type="match status" value="1"/>
</dbReference>
<feature type="compositionally biased region" description="Low complexity" evidence="3">
    <location>
        <begin position="379"/>
        <end position="405"/>
    </location>
</feature>
<dbReference type="Proteomes" id="UP001217582">
    <property type="component" value="Chromosome 4"/>
</dbReference>
<keyword evidence="6" id="KW-1185">Reference proteome</keyword>
<feature type="region of interest" description="Disordered" evidence="3">
    <location>
        <begin position="1"/>
        <end position="72"/>
    </location>
</feature>
<reference evidence="5 6" key="1">
    <citation type="submission" date="2023-03" db="EMBL/GenBank/DDBJ databases">
        <title>Mating type loci evolution in Malassezia.</title>
        <authorList>
            <person name="Coelho M.A."/>
        </authorList>
    </citation>
    <scope>NUCLEOTIDE SEQUENCE [LARGE SCALE GENOMIC DNA]</scope>
    <source>
        <strain evidence="5 6">CBS 13387</strain>
    </source>
</reference>
<feature type="compositionally biased region" description="Pro residues" evidence="3">
    <location>
        <begin position="976"/>
        <end position="994"/>
    </location>
</feature>
<dbReference type="GO" id="GO:0051301">
    <property type="term" value="P:cell division"/>
    <property type="evidence" value="ECO:0007669"/>
    <property type="project" value="UniProtKB-KW"/>
</dbReference>
<sequence>MSSASARDAQASLPRARPALDESFSSGLGLGISVSHEKPQRASQRPASEVQHGRTPFQRTGPTASKIHRVHGMPSLATVDRIVINDVLEQYKPSSDESAMADTTHASTHQGPSRPSAPLRAPLETSSASFLGPPTDAREDAPLRASTRPEVPFAPEAHVSASPAEPECRVEPSTSRIHIVGITTQKTAPRAEASRVENHASMSPPGTNEIFPDGLFTSLPTPHLHDPTQNEKPTPGLSEEPRPPSRPVSWAHTLQELSPRADESRHSIEKGHDVDALLAEEPEEDSVDKLLQEDGLGIARSSTMRRIVPKDTGRTKSPPPERLSVDLPTLPSWSPITLDGMLDDVPPASPPPYITRDKIRERVERRKTGARSTSPALDPAARTARPQAQAPQDARPASAPPTRASETVPRASSPAKPTARVLPTKEIPSRRETVRPDLNSPLAQFQSDMRDAAHDAPPMSAHAPMAHLSQTLARQATWFDDAGHTDAEHRASSSSSSDVPIQRDAKPAHETRAASKAPPAAPKEELKDEAAADGPPTAFSFVMERELQRIVRESDQKYRVKERGVFADTPARRGGLGTHPAWMRLHKPTELTEIMEQQPPMPTTVPDAQGSYTDGRLFLAMDAVTLTAPIAPSEDTQLYCVLDNGIHRVKTEQVPLVPPNKGPTRIDQEFELIESPDFSLVLSVMLDGVATDIPTEWGGLGSDVPRTSVGRFLSKRLGTHHRETMRSPPLSEPYGRVFFALRDALPHCYARAWALELPIQADSDGRTTLRRSAILRLQRGRMRLRVLYLPPVPLVLEPTLPGNMEEAMQGIESVAWHQTTTSYHGILTQLGGDCLSWRRRPMRIVGLNLVCYNEVTRRPTTRIDLVQVVSVDECGPAAANAEHSVTGDGAFPVPHSFCLSFRDGEKIYLFADTQESMLDWVRILRNIVAHKLTPPPAWALATVEAAQARKQARGQPYKPPPPPPNPPTSSASSPPHVAPPPSLSQRPPAAPSSLPPTAATPSAPVGQTPRQAASKPPVLPTAPSRPSGKSRLRTVANLTTLPTWLMPPPPPASVVLPGDVVRRILVRAASLDASTGARLLQLNRAWHAVLVPYVYARVELGTAHALATFRALVQAQPHKARAVRRLWIGPMHARSDLLPILSVPTPTDSPYLVSQRGHVYSDTRLVLRACRRVEDVALSGSLVSADVVHSYGTACQPGIITSINPHSFISAFDAPIFRHVHTLRVCDLNLSLSEVHAIRRMPALRSLTYTSPKDDGDVDQEVYTLRLLVTSEDDDPLEALGRRLHLDDTRLELIIRTAPQRAAQLAARWHEVPGVDMSTRTAPQHLIEAWDALRDLVFRGRGS</sequence>
<dbReference type="EMBL" id="CP119919">
    <property type="protein sequence ID" value="WFD16155.1"/>
    <property type="molecule type" value="Genomic_DNA"/>
</dbReference>
<keyword evidence="2" id="KW-0131">Cell cycle</keyword>
<dbReference type="SUPFAM" id="SSF50729">
    <property type="entry name" value="PH domain-like"/>
    <property type="match status" value="1"/>
</dbReference>
<dbReference type="PANTHER" id="PTHR36100">
    <property type="entry name" value="BUD SITE SELECTION PROTEIN 4"/>
    <property type="match status" value="1"/>
</dbReference>
<gene>
    <name evidence="5" type="primary">BUD4</name>
    <name evidence="5" type="ORF">MARU1_002191</name>
</gene>
<evidence type="ECO:0000256" key="3">
    <source>
        <dbReference type="SAM" id="MobiDB-lite"/>
    </source>
</evidence>
<feature type="compositionally biased region" description="Polar residues" evidence="3">
    <location>
        <begin position="172"/>
        <end position="187"/>
    </location>
</feature>
<name>A0AAJ5YZL0_9BASI</name>
<dbReference type="Gene3D" id="2.30.29.30">
    <property type="entry name" value="Pleckstrin-homology domain (PH domain)/Phosphotyrosine-binding domain (PTB)"/>
    <property type="match status" value="1"/>
</dbReference>
<evidence type="ECO:0000313" key="5">
    <source>
        <dbReference type="EMBL" id="WFD16155.1"/>
    </source>
</evidence>
<evidence type="ECO:0000256" key="2">
    <source>
        <dbReference type="ARBA" id="ARBA00023306"/>
    </source>
</evidence>
<dbReference type="SMART" id="SM00233">
    <property type="entry name" value="PH"/>
    <property type="match status" value="1"/>
</dbReference>
<accession>A0AAJ5YZL0</accession>
<keyword evidence="1" id="KW-0132">Cell division</keyword>
<feature type="compositionally biased region" description="Basic and acidic residues" evidence="3">
    <location>
        <begin position="259"/>
        <end position="275"/>
    </location>
</feature>